<keyword evidence="5" id="KW-0813">Transport</keyword>
<dbReference type="InterPro" id="IPR050668">
    <property type="entry name" value="Cytochrome_b5"/>
</dbReference>
<keyword evidence="7 9" id="KW-0472">Membrane</keyword>
<evidence type="ECO:0000256" key="3">
    <source>
        <dbReference type="ARBA" id="ARBA00022692"/>
    </source>
</evidence>
<evidence type="ECO:0000256" key="10">
    <source>
        <dbReference type="SAM" id="MobiDB-lite"/>
    </source>
</evidence>
<organism evidence="12 13">
    <name type="scientific">Eleginops maclovinus</name>
    <name type="common">Patagonian blennie</name>
    <name type="synonym">Eleginus maclovinus</name>
    <dbReference type="NCBI Taxonomy" id="56733"/>
    <lineage>
        <taxon>Eukaryota</taxon>
        <taxon>Metazoa</taxon>
        <taxon>Chordata</taxon>
        <taxon>Craniata</taxon>
        <taxon>Vertebrata</taxon>
        <taxon>Euteleostomi</taxon>
        <taxon>Actinopterygii</taxon>
        <taxon>Neopterygii</taxon>
        <taxon>Teleostei</taxon>
        <taxon>Neoteleostei</taxon>
        <taxon>Acanthomorphata</taxon>
        <taxon>Eupercaria</taxon>
        <taxon>Perciformes</taxon>
        <taxon>Notothenioidei</taxon>
        <taxon>Eleginopidae</taxon>
        <taxon>Eleginops</taxon>
    </lineage>
</organism>
<sequence>MNDNSLGSGPSNDTAAEENGQTVEGGVKYYTLEEIRLHNTSNDTWLIIHDKVYDITSFLEEHPGGEEVLIEQAGADATESFEDVGHSTDAREMLEQYFLGELHMDDRLKQKPKDEKFNESGESSSWTTWLIPAIVATVVGVVYRFYVVEHKSS</sequence>
<dbReference type="InterPro" id="IPR018506">
    <property type="entry name" value="Cyt_B5_heme-BS"/>
</dbReference>
<feature type="region of interest" description="Disordered" evidence="10">
    <location>
        <begin position="1"/>
        <end position="22"/>
    </location>
</feature>
<evidence type="ECO:0000256" key="9">
    <source>
        <dbReference type="RuleBase" id="RU362121"/>
    </source>
</evidence>
<keyword evidence="4 9" id="KW-0479">Metal-binding</keyword>
<feature type="domain" description="Cytochrome b5 heme-binding" evidence="11">
    <location>
        <begin position="27"/>
        <end position="103"/>
    </location>
</feature>
<evidence type="ECO:0000256" key="1">
    <source>
        <dbReference type="ARBA" id="ARBA00004370"/>
    </source>
</evidence>
<evidence type="ECO:0000256" key="8">
    <source>
        <dbReference type="ARBA" id="ARBA00038168"/>
    </source>
</evidence>
<dbReference type="PROSITE" id="PS50255">
    <property type="entry name" value="CYTOCHROME_B5_2"/>
    <property type="match status" value="1"/>
</dbReference>
<dbReference type="InterPro" id="IPR001199">
    <property type="entry name" value="Cyt_B5-like_heme/steroid-bd"/>
</dbReference>
<dbReference type="Proteomes" id="UP001346869">
    <property type="component" value="Unassembled WGS sequence"/>
</dbReference>
<dbReference type="Pfam" id="PF00173">
    <property type="entry name" value="Cyt-b5"/>
    <property type="match status" value="1"/>
</dbReference>
<evidence type="ECO:0000313" key="13">
    <source>
        <dbReference type="Proteomes" id="UP001346869"/>
    </source>
</evidence>
<comment type="similarity">
    <text evidence="8 9">Belongs to the cytochrome b5 family.</text>
</comment>
<dbReference type="SMART" id="SM01117">
    <property type="entry name" value="Cyt-b5"/>
    <property type="match status" value="1"/>
</dbReference>
<dbReference type="AlphaFoldDB" id="A0AAN7Y9E3"/>
<dbReference type="Gene3D" id="3.10.120.10">
    <property type="entry name" value="Cytochrome b5-like heme/steroid binding domain"/>
    <property type="match status" value="1"/>
</dbReference>
<reference evidence="12 13" key="1">
    <citation type="journal article" date="2023" name="Genes (Basel)">
        <title>Chromosome-Level Genome Assembly and Circadian Gene Repertoire of the Patagonia Blennie Eleginops maclovinus-The Closest Ancestral Proxy of Antarctic Cryonotothenioids.</title>
        <authorList>
            <person name="Cheng C.C."/>
            <person name="Rivera-Colon A.G."/>
            <person name="Minhas B.F."/>
            <person name="Wilson L."/>
            <person name="Rayamajhi N."/>
            <person name="Vargas-Chacoff L."/>
            <person name="Catchen J.M."/>
        </authorList>
    </citation>
    <scope>NUCLEOTIDE SEQUENCE [LARGE SCALE GENOMIC DNA]</scope>
    <source>
        <strain evidence="12">JMC-PN-2008</strain>
    </source>
</reference>
<dbReference type="GO" id="GO:0046872">
    <property type="term" value="F:metal ion binding"/>
    <property type="evidence" value="ECO:0007669"/>
    <property type="project" value="UniProtKB-UniRule"/>
</dbReference>
<dbReference type="SUPFAM" id="SSF55856">
    <property type="entry name" value="Cytochrome b5-like heme/steroid binding domain"/>
    <property type="match status" value="1"/>
</dbReference>
<dbReference type="EMBL" id="JAUZQC010000003">
    <property type="protein sequence ID" value="KAK5873975.1"/>
    <property type="molecule type" value="Genomic_DNA"/>
</dbReference>
<dbReference type="PANTHER" id="PTHR19359:SF95">
    <property type="entry name" value="CYTOCHROME B5 TYPE B"/>
    <property type="match status" value="1"/>
</dbReference>
<accession>A0AAN7Y9E3</accession>
<evidence type="ECO:0000256" key="4">
    <source>
        <dbReference type="ARBA" id="ARBA00022723"/>
    </source>
</evidence>
<evidence type="ECO:0000256" key="7">
    <source>
        <dbReference type="ARBA" id="ARBA00023136"/>
    </source>
</evidence>
<gene>
    <name evidence="12" type="ORF">PBY51_018966</name>
</gene>
<reference evidence="12 13" key="2">
    <citation type="journal article" date="2023" name="Mol. Biol. Evol.">
        <title>Genomics of Secondarily Temperate Adaptation in the Only Non-Antarctic Icefish.</title>
        <authorList>
            <person name="Rivera-Colon A.G."/>
            <person name="Rayamajhi N."/>
            <person name="Minhas B.F."/>
            <person name="Madrigal G."/>
            <person name="Bilyk K.T."/>
            <person name="Yoon V."/>
            <person name="Hune M."/>
            <person name="Gregory S."/>
            <person name="Cheng C.H.C."/>
            <person name="Catchen J.M."/>
        </authorList>
    </citation>
    <scope>NUCLEOTIDE SEQUENCE [LARGE SCALE GENOMIC DNA]</scope>
    <source>
        <strain evidence="12">JMC-PN-2008</strain>
    </source>
</reference>
<proteinExistence type="inferred from homology"/>
<dbReference type="FunFam" id="3.10.120.10:FF:000002">
    <property type="entry name" value="Cytochrome b5 type B"/>
    <property type="match status" value="1"/>
</dbReference>
<dbReference type="InterPro" id="IPR036400">
    <property type="entry name" value="Cyt_B5-like_heme/steroid_sf"/>
</dbReference>
<keyword evidence="2 9" id="KW-0349">Heme</keyword>
<evidence type="ECO:0000259" key="11">
    <source>
        <dbReference type="PROSITE" id="PS50255"/>
    </source>
</evidence>
<keyword evidence="5" id="KW-0249">Electron transport</keyword>
<feature type="transmembrane region" description="Helical" evidence="9">
    <location>
        <begin position="126"/>
        <end position="147"/>
    </location>
</feature>
<dbReference type="PANTHER" id="PTHR19359">
    <property type="entry name" value="CYTOCHROME B5"/>
    <property type="match status" value="1"/>
</dbReference>
<dbReference type="PROSITE" id="PS00191">
    <property type="entry name" value="CYTOCHROME_B5_1"/>
    <property type="match status" value="1"/>
</dbReference>
<keyword evidence="13" id="KW-1185">Reference proteome</keyword>
<comment type="caution">
    <text evidence="12">The sequence shown here is derived from an EMBL/GenBank/DDBJ whole genome shotgun (WGS) entry which is preliminary data.</text>
</comment>
<name>A0AAN7Y9E3_ELEMC</name>
<protein>
    <recommendedName>
        <fullName evidence="11">Cytochrome b5 heme-binding domain-containing protein</fullName>
    </recommendedName>
</protein>
<dbReference type="GO" id="GO:0020037">
    <property type="term" value="F:heme binding"/>
    <property type="evidence" value="ECO:0007669"/>
    <property type="project" value="UniProtKB-UniRule"/>
</dbReference>
<dbReference type="GO" id="GO:0016020">
    <property type="term" value="C:membrane"/>
    <property type="evidence" value="ECO:0007669"/>
    <property type="project" value="UniProtKB-SubCell"/>
</dbReference>
<evidence type="ECO:0000313" key="12">
    <source>
        <dbReference type="EMBL" id="KAK5873975.1"/>
    </source>
</evidence>
<evidence type="ECO:0000256" key="6">
    <source>
        <dbReference type="ARBA" id="ARBA00023004"/>
    </source>
</evidence>
<evidence type="ECO:0000256" key="2">
    <source>
        <dbReference type="ARBA" id="ARBA00022617"/>
    </source>
</evidence>
<keyword evidence="6 9" id="KW-0408">Iron</keyword>
<keyword evidence="9" id="KW-1133">Transmembrane helix</keyword>
<dbReference type="PRINTS" id="PR00363">
    <property type="entry name" value="CYTOCHROMEB5"/>
</dbReference>
<comment type="subcellular location">
    <subcellularLocation>
        <location evidence="1">Membrane</location>
    </subcellularLocation>
</comment>
<keyword evidence="3 9" id="KW-0812">Transmembrane</keyword>
<evidence type="ECO:0000256" key="5">
    <source>
        <dbReference type="ARBA" id="ARBA00022982"/>
    </source>
</evidence>